<comment type="catalytic activity">
    <reaction evidence="5">
        <text>(6S)-5-formyl-5,6,7,8-tetrahydrofolate + ATP = (6R)-5,10-methenyltetrahydrofolate + ADP + phosphate</text>
        <dbReference type="Rhea" id="RHEA:10488"/>
        <dbReference type="ChEBI" id="CHEBI:30616"/>
        <dbReference type="ChEBI" id="CHEBI:43474"/>
        <dbReference type="ChEBI" id="CHEBI:57455"/>
        <dbReference type="ChEBI" id="CHEBI:57457"/>
        <dbReference type="ChEBI" id="CHEBI:456216"/>
        <dbReference type="EC" id="6.3.3.2"/>
    </reaction>
</comment>
<dbReference type="InterPro" id="IPR002698">
    <property type="entry name" value="FTHF_cligase"/>
</dbReference>
<dbReference type="PIRSF" id="PIRSF006806">
    <property type="entry name" value="FTHF_cligase"/>
    <property type="match status" value="1"/>
</dbReference>
<keyword evidence="2 5" id="KW-0547">Nucleotide-binding</keyword>
<evidence type="ECO:0000313" key="7">
    <source>
        <dbReference type="Proteomes" id="UP000638981"/>
    </source>
</evidence>
<name>A0A918THJ8_9RHOB</name>
<comment type="cofactor">
    <cofactor evidence="5">
        <name>Mg(2+)</name>
        <dbReference type="ChEBI" id="CHEBI:18420"/>
    </cofactor>
</comment>
<dbReference type="Proteomes" id="UP000638981">
    <property type="component" value="Unassembled WGS sequence"/>
</dbReference>
<dbReference type="PANTHER" id="PTHR23407">
    <property type="entry name" value="ATPASE INHIBITOR/5-FORMYLTETRAHYDROFOLATE CYCLO-LIGASE"/>
    <property type="match status" value="1"/>
</dbReference>
<keyword evidence="5" id="KW-0479">Metal-binding</keyword>
<keyword evidence="7" id="KW-1185">Reference proteome</keyword>
<reference evidence="6" key="2">
    <citation type="submission" date="2020-09" db="EMBL/GenBank/DDBJ databases">
        <authorList>
            <person name="Sun Q."/>
            <person name="Kim S."/>
        </authorList>
    </citation>
    <scope>NUCLEOTIDE SEQUENCE</scope>
    <source>
        <strain evidence="6">KCTC 23310</strain>
    </source>
</reference>
<dbReference type="GO" id="GO:0009396">
    <property type="term" value="P:folic acid-containing compound biosynthetic process"/>
    <property type="evidence" value="ECO:0007669"/>
    <property type="project" value="TreeGrafter"/>
</dbReference>
<dbReference type="Gene3D" id="3.40.50.10420">
    <property type="entry name" value="NagB/RpiA/CoA transferase-like"/>
    <property type="match status" value="1"/>
</dbReference>
<keyword evidence="5" id="KW-0460">Magnesium</keyword>
<dbReference type="InterPro" id="IPR024185">
    <property type="entry name" value="FTHF_cligase-like_sf"/>
</dbReference>
<keyword evidence="3 5" id="KW-0067">ATP-binding</keyword>
<evidence type="ECO:0000256" key="5">
    <source>
        <dbReference type="RuleBase" id="RU361279"/>
    </source>
</evidence>
<evidence type="ECO:0000256" key="1">
    <source>
        <dbReference type="ARBA" id="ARBA00010638"/>
    </source>
</evidence>
<organism evidence="6 7">
    <name type="scientific">Neogemmobacter tilapiae</name>
    <dbReference type="NCBI Taxonomy" id="875041"/>
    <lineage>
        <taxon>Bacteria</taxon>
        <taxon>Pseudomonadati</taxon>
        <taxon>Pseudomonadota</taxon>
        <taxon>Alphaproteobacteria</taxon>
        <taxon>Rhodobacterales</taxon>
        <taxon>Paracoccaceae</taxon>
        <taxon>Neogemmobacter</taxon>
    </lineage>
</organism>
<reference evidence="6" key="1">
    <citation type="journal article" date="2014" name="Int. J. Syst. Evol. Microbiol.">
        <title>Complete genome sequence of Corynebacterium casei LMG S-19264T (=DSM 44701T), isolated from a smear-ripened cheese.</title>
        <authorList>
            <consortium name="US DOE Joint Genome Institute (JGI-PGF)"/>
            <person name="Walter F."/>
            <person name="Albersmeier A."/>
            <person name="Kalinowski J."/>
            <person name="Ruckert C."/>
        </authorList>
    </citation>
    <scope>NUCLEOTIDE SEQUENCE</scope>
    <source>
        <strain evidence="6">KCTC 23310</strain>
    </source>
</reference>
<feature type="binding site" evidence="4">
    <location>
        <position position="79"/>
    </location>
    <ligand>
        <name>substrate</name>
    </ligand>
</feature>
<gene>
    <name evidence="6" type="ORF">GCM10007315_06030</name>
</gene>
<dbReference type="RefSeq" id="WP_189410155.1">
    <property type="nucleotide sequence ID" value="NZ_BMYJ01000002.1"/>
</dbReference>
<accession>A0A918THJ8</accession>
<evidence type="ECO:0000256" key="2">
    <source>
        <dbReference type="ARBA" id="ARBA00022741"/>
    </source>
</evidence>
<dbReference type="SUPFAM" id="SSF100950">
    <property type="entry name" value="NagB/RpiA/CoA transferase-like"/>
    <property type="match status" value="1"/>
</dbReference>
<dbReference type="InterPro" id="IPR037171">
    <property type="entry name" value="NagB/RpiA_transferase-like"/>
</dbReference>
<dbReference type="NCBIfam" id="TIGR02727">
    <property type="entry name" value="MTHFS_bact"/>
    <property type="match status" value="1"/>
</dbReference>
<protein>
    <recommendedName>
        <fullName evidence="5">5-formyltetrahydrofolate cyclo-ligase</fullName>
        <ecNumber evidence="5">6.3.3.2</ecNumber>
    </recommendedName>
</protein>
<dbReference type="AlphaFoldDB" id="A0A918THJ8"/>
<dbReference type="EC" id="6.3.3.2" evidence="5"/>
<evidence type="ECO:0000256" key="3">
    <source>
        <dbReference type="ARBA" id="ARBA00022840"/>
    </source>
</evidence>
<comment type="similarity">
    <text evidence="1 5">Belongs to the 5-formyltetrahydrofolate cyclo-ligase family.</text>
</comment>
<evidence type="ECO:0000313" key="6">
    <source>
        <dbReference type="EMBL" id="GHC47133.1"/>
    </source>
</evidence>
<sequence length="208" mass="23151">MNPLASPVCYAEDAEQARDVANWRRAERKHLLTERAALSITDRQAMAQALAGHLDQLLARRFGTMSGLVLSFYWPIQSELDLRFWAVRVHNNGVKLALPVVETPQAPLIFRPWTPGCAMQRGFWNIPVPDTVESVLPDIALAPLVGWDDQGYRLGYGGGYFDRTLAAIRPHAIGVGLSQARLTTIFPQVHDIRLDAILTEKGTAHEQC</sequence>
<dbReference type="GO" id="GO:0030272">
    <property type="term" value="F:5-formyltetrahydrofolate cyclo-ligase activity"/>
    <property type="evidence" value="ECO:0007669"/>
    <property type="project" value="UniProtKB-EC"/>
</dbReference>
<dbReference type="GO" id="GO:0035999">
    <property type="term" value="P:tetrahydrofolate interconversion"/>
    <property type="evidence" value="ECO:0007669"/>
    <property type="project" value="TreeGrafter"/>
</dbReference>
<proteinExistence type="inferred from homology"/>
<comment type="caution">
    <text evidence="6">The sequence shown here is derived from an EMBL/GenBank/DDBJ whole genome shotgun (WGS) entry which is preliminary data.</text>
</comment>
<dbReference type="EMBL" id="BMYJ01000002">
    <property type="protein sequence ID" value="GHC47133.1"/>
    <property type="molecule type" value="Genomic_DNA"/>
</dbReference>
<dbReference type="PANTHER" id="PTHR23407:SF1">
    <property type="entry name" value="5-FORMYLTETRAHYDROFOLATE CYCLO-LIGASE"/>
    <property type="match status" value="1"/>
</dbReference>
<dbReference type="GO" id="GO:0046872">
    <property type="term" value="F:metal ion binding"/>
    <property type="evidence" value="ECO:0007669"/>
    <property type="project" value="UniProtKB-KW"/>
</dbReference>
<dbReference type="GO" id="GO:0005524">
    <property type="term" value="F:ATP binding"/>
    <property type="evidence" value="ECO:0007669"/>
    <property type="project" value="UniProtKB-KW"/>
</dbReference>
<evidence type="ECO:0000256" key="4">
    <source>
        <dbReference type="PIRSR" id="PIRSR006806-1"/>
    </source>
</evidence>
<dbReference type="Pfam" id="PF01812">
    <property type="entry name" value="5-FTHF_cyc-lig"/>
    <property type="match status" value="1"/>
</dbReference>